<accession>A0AAN9CSR2</accession>
<protein>
    <submittedName>
        <fullName evidence="1">Uncharacterized protein</fullName>
    </submittedName>
</protein>
<gene>
    <name evidence="1" type="ORF">R3I93_013602</name>
</gene>
<sequence length="100" mass="11000">MNSRIPLTWDLLHAAQKPGANERGSTAPVLGSADCCLESKVWHEEALIIHLHLWQPHYGPPSPNVCSARRDHGMIRYKTTLSFTPPTMSSIQVTDIAAAV</sequence>
<organism evidence="1 2">
    <name type="scientific">Phoxinus phoxinus</name>
    <name type="common">Eurasian minnow</name>
    <dbReference type="NCBI Taxonomy" id="58324"/>
    <lineage>
        <taxon>Eukaryota</taxon>
        <taxon>Metazoa</taxon>
        <taxon>Chordata</taxon>
        <taxon>Craniata</taxon>
        <taxon>Vertebrata</taxon>
        <taxon>Euteleostomi</taxon>
        <taxon>Actinopterygii</taxon>
        <taxon>Neopterygii</taxon>
        <taxon>Teleostei</taxon>
        <taxon>Ostariophysi</taxon>
        <taxon>Cypriniformes</taxon>
        <taxon>Leuciscidae</taxon>
        <taxon>Phoxininae</taxon>
        <taxon>Phoxinus</taxon>
    </lineage>
</organism>
<reference evidence="1 2" key="1">
    <citation type="submission" date="2024-02" db="EMBL/GenBank/DDBJ databases">
        <title>Chromosome-level genome assembly of the Eurasian Minnow (Phoxinus phoxinus).</title>
        <authorList>
            <person name="Oriowo T.O."/>
            <person name="Martin S."/>
            <person name="Stange M."/>
            <person name="Chrysostomakis Y."/>
            <person name="Brown T."/>
            <person name="Winkler S."/>
            <person name="Kukowka S."/>
            <person name="Myers E.W."/>
            <person name="Bohne A."/>
        </authorList>
    </citation>
    <scope>NUCLEOTIDE SEQUENCE [LARGE SCALE GENOMIC DNA]</scope>
    <source>
        <strain evidence="1">ZFMK-TIS-60720</strain>
        <tissue evidence="1">Whole Organism</tissue>
    </source>
</reference>
<comment type="caution">
    <text evidence="1">The sequence shown here is derived from an EMBL/GenBank/DDBJ whole genome shotgun (WGS) entry which is preliminary data.</text>
</comment>
<dbReference type="AlphaFoldDB" id="A0AAN9CSR2"/>
<evidence type="ECO:0000313" key="2">
    <source>
        <dbReference type="Proteomes" id="UP001364617"/>
    </source>
</evidence>
<dbReference type="EMBL" id="JAYKXH010000014">
    <property type="protein sequence ID" value="KAK7145921.1"/>
    <property type="molecule type" value="Genomic_DNA"/>
</dbReference>
<keyword evidence="2" id="KW-1185">Reference proteome</keyword>
<dbReference type="Proteomes" id="UP001364617">
    <property type="component" value="Unassembled WGS sequence"/>
</dbReference>
<evidence type="ECO:0000313" key="1">
    <source>
        <dbReference type="EMBL" id="KAK7145921.1"/>
    </source>
</evidence>
<proteinExistence type="predicted"/>
<name>A0AAN9CSR2_9TELE</name>